<evidence type="ECO:0000313" key="2">
    <source>
        <dbReference type="EMBL" id="MSR91348.1"/>
    </source>
</evidence>
<gene>
    <name evidence="2" type="ORF">FYJ33_07955</name>
</gene>
<keyword evidence="1" id="KW-1133">Transmembrane helix</keyword>
<keyword evidence="1" id="KW-0812">Transmembrane</keyword>
<dbReference type="EMBL" id="VULX01000009">
    <property type="protein sequence ID" value="MSR91348.1"/>
    <property type="molecule type" value="Genomic_DNA"/>
</dbReference>
<feature type="transmembrane region" description="Helical" evidence="1">
    <location>
        <begin position="210"/>
        <end position="231"/>
    </location>
</feature>
<feature type="transmembrane region" description="Helical" evidence="1">
    <location>
        <begin position="148"/>
        <end position="172"/>
    </location>
</feature>
<feature type="transmembrane region" description="Helical" evidence="1">
    <location>
        <begin position="98"/>
        <end position="118"/>
    </location>
</feature>
<evidence type="ECO:0008006" key="4">
    <source>
        <dbReference type="Google" id="ProtNLM"/>
    </source>
</evidence>
<feature type="transmembrane region" description="Helical" evidence="1">
    <location>
        <begin position="184"/>
        <end position="204"/>
    </location>
</feature>
<evidence type="ECO:0000256" key="1">
    <source>
        <dbReference type="SAM" id="Phobius"/>
    </source>
</evidence>
<organism evidence="2 3">
    <name type="scientific">Inconstantimicrobium porci</name>
    <dbReference type="NCBI Taxonomy" id="2652291"/>
    <lineage>
        <taxon>Bacteria</taxon>
        <taxon>Bacillati</taxon>
        <taxon>Bacillota</taxon>
        <taxon>Clostridia</taxon>
        <taxon>Eubacteriales</taxon>
        <taxon>Clostridiaceae</taxon>
        <taxon>Inconstantimicrobium</taxon>
    </lineage>
</organism>
<sequence>MNGDENSGSIQIINSDEHTVQHLFQHEIDTVEKITTENNDNCTNTAINDATSDNNSDNSYSQNSVIFYFKRLFTVALKTIKTPYFMLSAFVKAADYKVALGFIIIQSFLFAGSIASIFDSVNDLLSNVTPLFSSSLYSSATFSIMKSFFVTLISSILLMLIFASIIHIFVTLLMKTKATYKQMLCIASSKCIAQIPFTVVAFIVSMFSPVTALFIAGLGTLLGCFFVTSAIKGLNNASDNKVPYVAFLSFAVLAVITYALIKLILPVFLSSSLLSIKRGLY</sequence>
<protein>
    <recommendedName>
        <fullName evidence="4">Yip1 domain-containing protein</fullName>
    </recommendedName>
</protein>
<evidence type="ECO:0000313" key="3">
    <source>
        <dbReference type="Proteomes" id="UP000460287"/>
    </source>
</evidence>
<dbReference type="Proteomes" id="UP000460287">
    <property type="component" value="Unassembled WGS sequence"/>
</dbReference>
<keyword evidence="1" id="KW-0472">Membrane</keyword>
<name>A0A7X2MYC8_9CLOT</name>
<keyword evidence="3" id="KW-1185">Reference proteome</keyword>
<feature type="transmembrane region" description="Helical" evidence="1">
    <location>
        <begin position="243"/>
        <end position="265"/>
    </location>
</feature>
<dbReference type="AlphaFoldDB" id="A0A7X2MYC8"/>
<reference evidence="2 3" key="1">
    <citation type="submission" date="2019-08" db="EMBL/GenBank/DDBJ databases">
        <title>In-depth cultivation of the pig gut microbiome towards novel bacterial diversity and tailored functional studies.</title>
        <authorList>
            <person name="Wylensek D."/>
            <person name="Hitch T.C.A."/>
            <person name="Clavel T."/>
        </authorList>
    </citation>
    <scope>NUCLEOTIDE SEQUENCE [LARGE SCALE GENOMIC DNA]</scope>
    <source>
        <strain evidence="2 3">WCA-383-APC-5B</strain>
    </source>
</reference>
<accession>A0A7X2MYC8</accession>
<dbReference type="RefSeq" id="WP_154531235.1">
    <property type="nucleotide sequence ID" value="NZ_JAXFSD010000190.1"/>
</dbReference>
<comment type="caution">
    <text evidence="2">The sequence shown here is derived from an EMBL/GenBank/DDBJ whole genome shotgun (WGS) entry which is preliminary data.</text>
</comment>
<proteinExistence type="predicted"/>